<dbReference type="PANTHER" id="PTHR14094:SF9">
    <property type="entry name" value="SIGNAL RECOGNITION PARTICLE SUBUNIT SRP72"/>
    <property type="match status" value="1"/>
</dbReference>
<dbReference type="GO" id="GO:0006614">
    <property type="term" value="P:SRP-dependent cotranslational protein targeting to membrane"/>
    <property type="evidence" value="ECO:0007669"/>
    <property type="project" value="UniProtKB-UniRule"/>
</dbReference>
<keyword evidence="5 9" id="KW-0963">Cytoplasm</keyword>
<feature type="region of interest" description="Disordered" evidence="10">
    <location>
        <begin position="554"/>
        <end position="664"/>
    </location>
</feature>
<feature type="compositionally biased region" description="Polar residues" evidence="10">
    <location>
        <begin position="634"/>
        <end position="643"/>
    </location>
</feature>
<dbReference type="Pfam" id="PF17004">
    <property type="entry name" value="SRP_TPR_like"/>
    <property type="match status" value="1"/>
</dbReference>
<feature type="compositionally biased region" description="Basic residues" evidence="10">
    <location>
        <begin position="568"/>
        <end position="580"/>
    </location>
</feature>
<dbReference type="PIRSF" id="PIRSF038922">
    <property type="entry name" value="SRP72"/>
    <property type="match status" value="1"/>
</dbReference>
<dbReference type="InterPro" id="IPR031545">
    <property type="entry name" value="SRP72_TPR-like"/>
</dbReference>
<dbReference type="PANTHER" id="PTHR14094">
    <property type="entry name" value="SIGNAL RECOGNITION PARTICLE 72"/>
    <property type="match status" value="1"/>
</dbReference>
<dbReference type="FunFam" id="1.25.40.10:FF:001600">
    <property type="entry name" value="Signal recognition particle subunit SRP72"/>
    <property type="match status" value="1"/>
</dbReference>
<dbReference type="GO" id="GO:0005783">
    <property type="term" value="C:endoplasmic reticulum"/>
    <property type="evidence" value="ECO:0007669"/>
    <property type="project" value="UniProtKB-SubCell"/>
</dbReference>
<dbReference type="Pfam" id="PF08492">
    <property type="entry name" value="SRP72"/>
    <property type="match status" value="1"/>
</dbReference>
<feature type="compositionally biased region" description="Basic and acidic residues" evidence="10">
    <location>
        <begin position="594"/>
        <end position="606"/>
    </location>
</feature>
<evidence type="ECO:0000256" key="6">
    <source>
        <dbReference type="ARBA" id="ARBA00022824"/>
    </source>
</evidence>
<comment type="subcellular location">
    <subcellularLocation>
        <location evidence="2 9">Cytoplasm</location>
    </subcellularLocation>
    <subcellularLocation>
        <location evidence="1">Endoplasmic reticulum</location>
    </subcellularLocation>
</comment>
<dbReference type="OrthoDB" id="5421607at2759"/>
<dbReference type="InterPro" id="IPR013699">
    <property type="entry name" value="Signal_recog_part_SRP72_RNA-bd"/>
</dbReference>
<sequence length="664" mass="73012">MAPKSKEKSKTSNSQPPPAIEDLFTSLHQHIKDTKYEEAVKVADQVLSIVPTDEDAIRCKVVALIKDDKFDDYLIKDVKINGALSVINSFQKLPIDLGFHKAYCLYRVNKLDEALVCLKGLERDTDTLVLEAQILYRLGKADACVDVYQKLTKSQIETLEVNLVAGLISAGKASQVQKTLESLKIKPTSSFELAYNTACSLIENNNYADAAQLLLTARRIGQETLNDDDIALTDEEIEIELAPIAVQLAYVQQILGQTQESTSSYVDFIKRNLADEPSLAVAVNNLVALKGFKDISDGLRKFDLLKDKDSQTFQLSQALDAKLSQKHKEAIYANRVLLLLHANKMDQARELCAALPGMFPESIIPTLLQAAVLVRENKAAKAEELLGQCAEKFPEKSKLVLLARAQIAASASHPHVAAESLSKIPDIQHLPATVATIVALKERAGDNDGAAAVLDSAIKWWSNSMTESSKLRVLMPEAAAFKLRHGQEEEASRLYEEIVKNHNSTDALVGLVTTLARVNVEKAESYEKQLKPLPGLKAVDVDKLEKTYGAKPIEGAAASSSQEEVKKEKAKRKRKRKPKYPKGFDPANPGPPPDPERWLPRRERSSYKPKRKDKRAAQIRGSQGAVTKDKQEAAPSTSKSNQVASSKGNAPAPSSKASKKKSRR</sequence>
<evidence type="ECO:0000256" key="3">
    <source>
        <dbReference type="ARBA" id="ARBA00007676"/>
    </source>
</evidence>
<comment type="function">
    <text evidence="9">Component of the signal recognition particle (SRP) complex, a ribonucleoprotein complex that mediates the cotranslational targeting of secretory and membrane proteins to the endoplasmic reticulum (ER).</text>
</comment>
<organism evidence="12 13">
    <name type="scientific">Arabidopsis thaliana</name>
    <name type="common">Mouse-ear cress</name>
    <dbReference type="NCBI Taxonomy" id="3702"/>
    <lineage>
        <taxon>Eukaryota</taxon>
        <taxon>Viridiplantae</taxon>
        <taxon>Streptophyta</taxon>
        <taxon>Embryophyta</taxon>
        <taxon>Tracheophyta</taxon>
        <taxon>Spermatophyta</taxon>
        <taxon>Magnoliopsida</taxon>
        <taxon>eudicotyledons</taxon>
        <taxon>Gunneridae</taxon>
        <taxon>Pentapetalae</taxon>
        <taxon>rosids</taxon>
        <taxon>malvids</taxon>
        <taxon>Brassicales</taxon>
        <taxon>Brassicaceae</taxon>
        <taxon>Camelineae</taxon>
        <taxon>Arabidopsis</taxon>
    </lineage>
</organism>
<dbReference type="Proteomes" id="UP000434276">
    <property type="component" value="Unassembled WGS sequence"/>
</dbReference>
<dbReference type="GO" id="GO:0005786">
    <property type="term" value="C:signal recognition particle, endoplasmic reticulum targeting"/>
    <property type="evidence" value="ECO:0007669"/>
    <property type="project" value="UniProtKB-UniRule"/>
</dbReference>
<evidence type="ECO:0000256" key="1">
    <source>
        <dbReference type="ARBA" id="ARBA00004240"/>
    </source>
</evidence>
<gene>
    <name evidence="12" type="ORF">C24_LOCUS5671</name>
</gene>
<evidence type="ECO:0000259" key="11">
    <source>
        <dbReference type="Pfam" id="PF08492"/>
    </source>
</evidence>
<keyword evidence="7 9" id="KW-0733">Signal recognition particle</keyword>
<feature type="compositionally biased region" description="Low complexity" evidence="10">
    <location>
        <begin position="644"/>
        <end position="656"/>
    </location>
</feature>
<evidence type="ECO:0000313" key="13">
    <source>
        <dbReference type="Proteomes" id="UP000434276"/>
    </source>
</evidence>
<evidence type="ECO:0000256" key="4">
    <source>
        <dbReference type="ARBA" id="ARBA00018350"/>
    </source>
</evidence>
<comment type="similarity">
    <text evidence="3 9">Belongs to the SRP72 family.</text>
</comment>
<evidence type="ECO:0000256" key="5">
    <source>
        <dbReference type="ARBA" id="ARBA00022490"/>
    </source>
</evidence>
<evidence type="ECO:0000256" key="8">
    <source>
        <dbReference type="ARBA" id="ARBA00023274"/>
    </source>
</evidence>
<dbReference type="AlphaFoldDB" id="A0A5S9WST6"/>
<dbReference type="SUPFAM" id="SSF48452">
    <property type="entry name" value="TPR-like"/>
    <property type="match status" value="1"/>
</dbReference>
<keyword evidence="8 9" id="KW-0687">Ribonucleoprotein</keyword>
<evidence type="ECO:0000256" key="9">
    <source>
        <dbReference type="PIRNR" id="PIRNR038922"/>
    </source>
</evidence>
<proteinExistence type="inferred from homology"/>
<dbReference type="ExpressionAtlas" id="A0A5S9WST6">
    <property type="expression patterns" value="baseline and differential"/>
</dbReference>
<protein>
    <recommendedName>
        <fullName evidence="4 9">Signal recognition particle subunit SRP72</fullName>
    </recommendedName>
</protein>
<accession>A0A5S9WST6</accession>
<dbReference type="InterPro" id="IPR026270">
    <property type="entry name" value="SRP72"/>
</dbReference>
<dbReference type="FunFam" id="1.25.40.10:FF:000648">
    <property type="entry name" value="Signal recognition particle subunit SRP72"/>
    <property type="match status" value="1"/>
</dbReference>
<dbReference type="Gene3D" id="1.25.40.10">
    <property type="entry name" value="Tetratricopeptide repeat domain"/>
    <property type="match status" value="2"/>
</dbReference>
<evidence type="ECO:0000313" key="12">
    <source>
        <dbReference type="EMBL" id="CAA0322001.1"/>
    </source>
</evidence>
<name>A0A5S9WST6_ARATH</name>
<dbReference type="InterPro" id="IPR011990">
    <property type="entry name" value="TPR-like_helical_dom_sf"/>
</dbReference>
<evidence type="ECO:0000256" key="10">
    <source>
        <dbReference type="SAM" id="MobiDB-lite"/>
    </source>
</evidence>
<dbReference type="GO" id="GO:0008312">
    <property type="term" value="F:7S RNA binding"/>
    <property type="evidence" value="ECO:0007669"/>
    <property type="project" value="InterPro"/>
</dbReference>
<keyword evidence="6" id="KW-0256">Endoplasmic reticulum</keyword>
<dbReference type="EMBL" id="CACSHJ010000087">
    <property type="protein sequence ID" value="CAA0322001.1"/>
    <property type="molecule type" value="Genomic_DNA"/>
</dbReference>
<evidence type="ECO:0000256" key="2">
    <source>
        <dbReference type="ARBA" id="ARBA00004496"/>
    </source>
</evidence>
<reference evidence="12 13" key="1">
    <citation type="submission" date="2019-12" db="EMBL/GenBank/DDBJ databases">
        <authorList>
            <person name="Jiao W.-B."/>
            <person name="Schneeberger K."/>
        </authorList>
    </citation>
    <scope>NUCLEOTIDE SEQUENCE [LARGE SCALE GENOMIC DNA]</scope>
    <source>
        <strain evidence="13">cv. C24</strain>
    </source>
</reference>
<evidence type="ECO:0000256" key="7">
    <source>
        <dbReference type="ARBA" id="ARBA00023135"/>
    </source>
</evidence>
<feature type="domain" description="Signal recognition particle SRP72 subunit RNA-binding" evidence="11">
    <location>
        <begin position="556"/>
        <end position="609"/>
    </location>
</feature>